<gene>
    <name evidence="1" type="ORF">FA15DRAFT_317396</name>
</gene>
<dbReference type="STRING" id="230819.A0A5C3KD70"/>
<name>A0A5C3KD70_COPMA</name>
<reference evidence="1 2" key="1">
    <citation type="journal article" date="2019" name="Nat. Ecol. Evol.">
        <title>Megaphylogeny resolves global patterns of mushroom evolution.</title>
        <authorList>
            <person name="Varga T."/>
            <person name="Krizsan K."/>
            <person name="Foldi C."/>
            <person name="Dima B."/>
            <person name="Sanchez-Garcia M."/>
            <person name="Sanchez-Ramirez S."/>
            <person name="Szollosi G.J."/>
            <person name="Szarkandi J.G."/>
            <person name="Papp V."/>
            <person name="Albert L."/>
            <person name="Andreopoulos W."/>
            <person name="Angelini C."/>
            <person name="Antonin V."/>
            <person name="Barry K.W."/>
            <person name="Bougher N.L."/>
            <person name="Buchanan P."/>
            <person name="Buyck B."/>
            <person name="Bense V."/>
            <person name="Catcheside P."/>
            <person name="Chovatia M."/>
            <person name="Cooper J."/>
            <person name="Damon W."/>
            <person name="Desjardin D."/>
            <person name="Finy P."/>
            <person name="Geml J."/>
            <person name="Haridas S."/>
            <person name="Hughes K."/>
            <person name="Justo A."/>
            <person name="Karasinski D."/>
            <person name="Kautmanova I."/>
            <person name="Kiss B."/>
            <person name="Kocsube S."/>
            <person name="Kotiranta H."/>
            <person name="LaButti K.M."/>
            <person name="Lechner B.E."/>
            <person name="Liimatainen K."/>
            <person name="Lipzen A."/>
            <person name="Lukacs Z."/>
            <person name="Mihaltcheva S."/>
            <person name="Morgado L.N."/>
            <person name="Niskanen T."/>
            <person name="Noordeloos M.E."/>
            <person name="Ohm R.A."/>
            <person name="Ortiz-Santana B."/>
            <person name="Ovrebo C."/>
            <person name="Racz N."/>
            <person name="Riley R."/>
            <person name="Savchenko A."/>
            <person name="Shiryaev A."/>
            <person name="Soop K."/>
            <person name="Spirin V."/>
            <person name="Szebenyi C."/>
            <person name="Tomsovsky M."/>
            <person name="Tulloss R.E."/>
            <person name="Uehling J."/>
            <person name="Grigoriev I.V."/>
            <person name="Vagvolgyi C."/>
            <person name="Papp T."/>
            <person name="Martin F.M."/>
            <person name="Miettinen O."/>
            <person name="Hibbett D.S."/>
            <person name="Nagy L.G."/>
        </authorList>
    </citation>
    <scope>NUCLEOTIDE SEQUENCE [LARGE SCALE GENOMIC DNA]</scope>
    <source>
        <strain evidence="1 2">CBS 121175</strain>
    </source>
</reference>
<evidence type="ECO:0000313" key="2">
    <source>
        <dbReference type="Proteomes" id="UP000307440"/>
    </source>
</evidence>
<dbReference type="Proteomes" id="UP000307440">
    <property type="component" value="Unassembled WGS sequence"/>
</dbReference>
<keyword evidence="2" id="KW-1185">Reference proteome</keyword>
<sequence>MDRERVIGGKRPGPQYQQRTGNRENITVLVPICADGSSLPPGVILKGKGYQVKWSQDNPANAS</sequence>
<dbReference type="OrthoDB" id="2917041at2759"/>
<evidence type="ECO:0000313" key="1">
    <source>
        <dbReference type="EMBL" id="TFK17583.1"/>
    </source>
</evidence>
<organism evidence="1 2">
    <name type="scientific">Coprinopsis marcescibilis</name>
    <name type="common">Agaric fungus</name>
    <name type="synonym">Psathyrella marcescibilis</name>
    <dbReference type="NCBI Taxonomy" id="230819"/>
    <lineage>
        <taxon>Eukaryota</taxon>
        <taxon>Fungi</taxon>
        <taxon>Dikarya</taxon>
        <taxon>Basidiomycota</taxon>
        <taxon>Agaricomycotina</taxon>
        <taxon>Agaricomycetes</taxon>
        <taxon>Agaricomycetidae</taxon>
        <taxon>Agaricales</taxon>
        <taxon>Agaricineae</taxon>
        <taxon>Psathyrellaceae</taxon>
        <taxon>Coprinopsis</taxon>
    </lineage>
</organism>
<dbReference type="EMBL" id="ML210488">
    <property type="protein sequence ID" value="TFK17583.1"/>
    <property type="molecule type" value="Genomic_DNA"/>
</dbReference>
<accession>A0A5C3KD70</accession>
<protein>
    <submittedName>
        <fullName evidence="1">Uncharacterized protein</fullName>
    </submittedName>
</protein>
<dbReference type="AlphaFoldDB" id="A0A5C3KD70"/>
<proteinExistence type="predicted"/>